<dbReference type="PROSITE" id="PS51257">
    <property type="entry name" value="PROKAR_LIPOPROTEIN"/>
    <property type="match status" value="1"/>
</dbReference>
<dbReference type="RefSeq" id="WP_394843760.1">
    <property type="nucleotide sequence ID" value="NZ_CP089982.1"/>
</dbReference>
<evidence type="ECO:0000313" key="3">
    <source>
        <dbReference type="Proteomes" id="UP001379533"/>
    </source>
</evidence>
<feature type="chain" id="PRO_5047353523" evidence="1">
    <location>
        <begin position="22"/>
        <end position="578"/>
    </location>
</feature>
<reference evidence="2 3" key="1">
    <citation type="submission" date="2021-12" db="EMBL/GenBank/DDBJ databases">
        <title>Discovery of the Pendulisporaceae a myxobacterial family with distinct sporulation behavior and unique specialized metabolism.</title>
        <authorList>
            <person name="Garcia R."/>
            <person name="Popoff A."/>
            <person name="Bader C.D."/>
            <person name="Loehr J."/>
            <person name="Walesch S."/>
            <person name="Walt C."/>
            <person name="Boldt J."/>
            <person name="Bunk B."/>
            <person name="Haeckl F.J.F.P.J."/>
            <person name="Gunesch A.P."/>
            <person name="Birkelbach J."/>
            <person name="Nuebel U."/>
            <person name="Pietschmann T."/>
            <person name="Bach T."/>
            <person name="Mueller R."/>
        </authorList>
    </citation>
    <scope>NUCLEOTIDE SEQUENCE [LARGE SCALE GENOMIC DNA]</scope>
    <source>
        <strain evidence="2 3">MSr12523</strain>
    </source>
</reference>
<dbReference type="EMBL" id="CP089982">
    <property type="protein sequence ID" value="WXA93163.1"/>
    <property type="molecule type" value="Genomic_DNA"/>
</dbReference>
<name>A0ABZ2K379_9BACT</name>
<proteinExistence type="predicted"/>
<dbReference type="Proteomes" id="UP001379533">
    <property type="component" value="Chromosome"/>
</dbReference>
<keyword evidence="3" id="KW-1185">Reference proteome</keyword>
<evidence type="ECO:0000256" key="1">
    <source>
        <dbReference type="SAM" id="SignalP"/>
    </source>
</evidence>
<keyword evidence="1" id="KW-0732">Signal</keyword>
<sequence>MRSSLNYLLCSATVFALGACASTHPYPARLPMMVDTDLKSVYVPCRIEPTKKDPNHIACAPEAYVSPLVWDGVNNSLFRPLARVFAVDPAGEAVNVNAFDEVPDSAWFTNRIGTHPITVEELQRGACEPALMLDDENAGDGTWVIDQGKPNGASPGFRVNLPGKGKYMFKADSKEQPERPSAASVIGAAVYHNVGFYTSCEQIVYFKPSMLKLTPGLRFEDNSGIERDFDQKALQKVLDVAAKKGDRIRMQASAWLPGRLLGPFQYDGKRRDDPNDVINHEDRRELRGGRILAAWLHHFDAREQNSMDSWIADDKKNPDSSPGYVRHYYLDTSDCLGSEWDWDEISRRLGHSYLLDWGDIGSDFITLGTRIRPWERLRRSPGHEIFGYYGVDEFVPDEWKNEYPNPSFSRMSEHDGAWMARILARFTPEMVQTLAKMGEFSKPDNTDYLARVLEGRLVKILERYLTRTSPISDLRVEGTRLCGTDLVARRGLRAPAAFRYSAHMASAKGELLSGPDLAVEDRGNGDFCVNLPAVPEHYVHVSLADGLARGRLIAHLYGPQEGRGYLLAGIERPDPGAP</sequence>
<gene>
    <name evidence="2" type="ORF">LZC95_42765</name>
</gene>
<feature type="signal peptide" evidence="1">
    <location>
        <begin position="1"/>
        <end position="21"/>
    </location>
</feature>
<organism evidence="2 3">
    <name type="scientific">Pendulispora brunnea</name>
    <dbReference type="NCBI Taxonomy" id="2905690"/>
    <lineage>
        <taxon>Bacteria</taxon>
        <taxon>Pseudomonadati</taxon>
        <taxon>Myxococcota</taxon>
        <taxon>Myxococcia</taxon>
        <taxon>Myxococcales</taxon>
        <taxon>Sorangiineae</taxon>
        <taxon>Pendulisporaceae</taxon>
        <taxon>Pendulispora</taxon>
    </lineage>
</organism>
<evidence type="ECO:0000313" key="2">
    <source>
        <dbReference type="EMBL" id="WXA93163.1"/>
    </source>
</evidence>
<protein>
    <submittedName>
        <fullName evidence="2">Uncharacterized protein</fullName>
    </submittedName>
</protein>
<accession>A0ABZ2K379</accession>